<name>A0A7W2IAY9_9BURK</name>
<dbReference type="EMBL" id="JACEZT010000003">
    <property type="protein sequence ID" value="MBA5636764.1"/>
    <property type="molecule type" value="Genomic_DNA"/>
</dbReference>
<dbReference type="FunFam" id="3.30.70.270:FF:000001">
    <property type="entry name" value="Diguanylate cyclase domain protein"/>
    <property type="match status" value="1"/>
</dbReference>
<dbReference type="SUPFAM" id="SSF55073">
    <property type="entry name" value="Nucleotide cyclase"/>
    <property type="match status" value="1"/>
</dbReference>
<dbReference type="InterPro" id="IPR013655">
    <property type="entry name" value="PAS_fold_3"/>
</dbReference>
<dbReference type="InterPro" id="IPR035919">
    <property type="entry name" value="EAL_sf"/>
</dbReference>
<evidence type="ECO:0000259" key="1">
    <source>
        <dbReference type="PROSITE" id="PS50112"/>
    </source>
</evidence>
<dbReference type="Gene3D" id="3.20.20.450">
    <property type="entry name" value="EAL domain"/>
    <property type="match status" value="1"/>
</dbReference>
<evidence type="ECO:0000259" key="3">
    <source>
        <dbReference type="PROSITE" id="PS50883"/>
    </source>
</evidence>
<keyword evidence="6" id="KW-1185">Reference proteome</keyword>
<dbReference type="PROSITE" id="PS50112">
    <property type="entry name" value="PAS"/>
    <property type="match status" value="2"/>
</dbReference>
<dbReference type="NCBIfam" id="TIGR00254">
    <property type="entry name" value="GGDEF"/>
    <property type="match status" value="1"/>
</dbReference>
<dbReference type="InterPro" id="IPR001610">
    <property type="entry name" value="PAC"/>
</dbReference>
<dbReference type="RefSeq" id="WP_182160885.1">
    <property type="nucleotide sequence ID" value="NZ_JACEZT010000003.1"/>
</dbReference>
<dbReference type="Pfam" id="PF08447">
    <property type="entry name" value="PAS_3"/>
    <property type="match status" value="1"/>
</dbReference>
<dbReference type="InterPro" id="IPR001633">
    <property type="entry name" value="EAL_dom"/>
</dbReference>
<dbReference type="InterPro" id="IPR000700">
    <property type="entry name" value="PAS-assoc_C"/>
</dbReference>
<sequence>MDTQQQKLALALALEAAHMTLWDAQLQDGNVTGSTVHWRAPGPALLGLAAEDLSQPYAEFLDLVHPADRDTVQRRMQAGVDRGDGYELEFRVIWPDTTVHWLTAKARVMFSAGGQPTGTLGMIWDISRRKAEARHLARQRELAEITLRSIGEGVITTDADGRTLYLNRVAEQLTGWTTELAQGVGIATTLRLVDEQGEQGAEQEHVALKCLRLRQTIAVTDHSLLVTREGRHIAVEESAAPIWSDENELLGAVIVFRDVSHERRLSRQLSWQATHDMLTGLINRSEFENQLAGALHSAKQEGHVHALLYLDLDQFKVVNDTCGHGAGDLLLQLLAKLLQTQMRDSDILARLGGDELGVLLPHCPPAQALHVAEDLRQSVKGFRFVWENRSFELGVSIGLVEVNHDSKSLSELLVAADQACYLAKERGRNRVHQYQESDSRLIQRHGEMLWVSRLTEAFRQQRFRLYAQPIVCLTAVGQPHDEVLLRLRDAKGHLILPGAFIPAAERYDMMLDIDRWVICSVCRHIQSMRDSLAPDQAYLDSRQRHPARYAVNLSGTSLNDDVLHDYIVEQFSRYDVAPDEICFEITETAAIANLPKAQEFMGKLKALGCSFSLDDFGSGLSSFAYLKALPVDFLKIDGIFVRDLATNAINRAMVKAINEVGHVMGIRTVAEYVEDEAILDQVRAIGVDYAQGYAVGPLRPLTAGRA</sequence>
<dbReference type="Pfam" id="PF00990">
    <property type="entry name" value="GGDEF"/>
    <property type="match status" value="1"/>
</dbReference>
<dbReference type="Gene3D" id="3.30.450.20">
    <property type="entry name" value="PAS domain"/>
    <property type="match status" value="2"/>
</dbReference>
<feature type="domain" description="GGDEF" evidence="4">
    <location>
        <begin position="303"/>
        <end position="436"/>
    </location>
</feature>
<dbReference type="SUPFAM" id="SSF141868">
    <property type="entry name" value="EAL domain-like"/>
    <property type="match status" value="1"/>
</dbReference>
<evidence type="ECO:0000313" key="6">
    <source>
        <dbReference type="Proteomes" id="UP000534388"/>
    </source>
</evidence>
<feature type="domain" description="PAS" evidence="1">
    <location>
        <begin position="30"/>
        <end position="83"/>
    </location>
</feature>
<feature type="domain" description="EAL" evidence="3">
    <location>
        <begin position="447"/>
        <end position="706"/>
    </location>
</feature>
<dbReference type="Proteomes" id="UP000534388">
    <property type="component" value="Unassembled WGS sequence"/>
</dbReference>
<gene>
    <name evidence="5" type="ORF">H3H37_06810</name>
</gene>
<dbReference type="InterPro" id="IPR000014">
    <property type="entry name" value="PAS"/>
</dbReference>
<dbReference type="SMART" id="SM00086">
    <property type="entry name" value="PAC"/>
    <property type="match status" value="2"/>
</dbReference>
<dbReference type="Gene3D" id="2.10.70.100">
    <property type="match status" value="1"/>
</dbReference>
<evidence type="ECO:0000313" key="5">
    <source>
        <dbReference type="EMBL" id="MBA5636764.1"/>
    </source>
</evidence>
<dbReference type="InterPro" id="IPR029787">
    <property type="entry name" value="Nucleotide_cyclase"/>
</dbReference>
<dbReference type="PROSITE" id="PS50113">
    <property type="entry name" value="PAC"/>
    <property type="match status" value="2"/>
</dbReference>
<feature type="domain" description="PAC" evidence="2">
    <location>
        <begin position="218"/>
        <end position="271"/>
    </location>
</feature>
<dbReference type="SMART" id="SM00267">
    <property type="entry name" value="GGDEF"/>
    <property type="match status" value="1"/>
</dbReference>
<dbReference type="SMART" id="SM00052">
    <property type="entry name" value="EAL"/>
    <property type="match status" value="1"/>
</dbReference>
<feature type="domain" description="PAS" evidence="1">
    <location>
        <begin position="139"/>
        <end position="183"/>
    </location>
</feature>
<dbReference type="GO" id="GO:0003824">
    <property type="term" value="F:catalytic activity"/>
    <property type="evidence" value="ECO:0007669"/>
    <property type="project" value="UniProtKB-ARBA"/>
</dbReference>
<dbReference type="AlphaFoldDB" id="A0A7W2IAY9"/>
<comment type="caution">
    <text evidence="5">The sequence shown here is derived from an EMBL/GenBank/DDBJ whole genome shotgun (WGS) entry which is preliminary data.</text>
</comment>
<dbReference type="InterPro" id="IPR052155">
    <property type="entry name" value="Biofilm_reg_signaling"/>
</dbReference>
<dbReference type="Gene3D" id="3.30.70.270">
    <property type="match status" value="1"/>
</dbReference>
<accession>A0A7W2IAY9</accession>
<dbReference type="NCBIfam" id="TIGR00229">
    <property type="entry name" value="sensory_box"/>
    <property type="match status" value="2"/>
</dbReference>
<evidence type="ECO:0000259" key="4">
    <source>
        <dbReference type="PROSITE" id="PS50887"/>
    </source>
</evidence>
<dbReference type="InterPro" id="IPR000160">
    <property type="entry name" value="GGDEF_dom"/>
</dbReference>
<dbReference type="CDD" id="cd01949">
    <property type="entry name" value="GGDEF"/>
    <property type="match status" value="1"/>
</dbReference>
<dbReference type="PROSITE" id="PS50883">
    <property type="entry name" value="EAL"/>
    <property type="match status" value="1"/>
</dbReference>
<dbReference type="SMART" id="SM00091">
    <property type="entry name" value="PAS"/>
    <property type="match status" value="2"/>
</dbReference>
<dbReference type="PANTHER" id="PTHR44757:SF4">
    <property type="entry name" value="DIGUANYLATE CYCLASE DGCE-RELATED"/>
    <property type="match status" value="1"/>
</dbReference>
<organism evidence="5 6">
    <name type="scientific">Rugamonas brunnea</name>
    <dbReference type="NCBI Taxonomy" id="2758569"/>
    <lineage>
        <taxon>Bacteria</taxon>
        <taxon>Pseudomonadati</taxon>
        <taxon>Pseudomonadota</taxon>
        <taxon>Betaproteobacteria</taxon>
        <taxon>Burkholderiales</taxon>
        <taxon>Oxalobacteraceae</taxon>
        <taxon>Telluria group</taxon>
        <taxon>Rugamonas</taxon>
    </lineage>
</organism>
<dbReference type="CDD" id="cd01948">
    <property type="entry name" value="EAL"/>
    <property type="match status" value="1"/>
</dbReference>
<protein>
    <submittedName>
        <fullName evidence="5">EAL domain-containing protein</fullName>
    </submittedName>
</protein>
<dbReference type="InterPro" id="IPR043128">
    <property type="entry name" value="Rev_trsase/Diguanyl_cyclase"/>
</dbReference>
<dbReference type="Pfam" id="PF13426">
    <property type="entry name" value="PAS_9"/>
    <property type="match status" value="1"/>
</dbReference>
<feature type="domain" description="PAC" evidence="2">
    <location>
        <begin position="86"/>
        <end position="138"/>
    </location>
</feature>
<proteinExistence type="predicted"/>
<dbReference type="PANTHER" id="PTHR44757">
    <property type="entry name" value="DIGUANYLATE CYCLASE DGCP"/>
    <property type="match status" value="1"/>
</dbReference>
<evidence type="ECO:0000259" key="2">
    <source>
        <dbReference type="PROSITE" id="PS50113"/>
    </source>
</evidence>
<dbReference type="SUPFAM" id="SSF55785">
    <property type="entry name" value="PYP-like sensor domain (PAS domain)"/>
    <property type="match status" value="2"/>
</dbReference>
<reference evidence="5 6" key="1">
    <citation type="submission" date="2020-07" db="EMBL/GenBank/DDBJ databases">
        <title>Novel species isolated from subtropical streams in China.</title>
        <authorList>
            <person name="Lu H."/>
        </authorList>
    </citation>
    <scope>NUCLEOTIDE SEQUENCE [LARGE SCALE GENOMIC DNA]</scope>
    <source>
        <strain evidence="5 6">LX20W</strain>
    </source>
</reference>
<dbReference type="Pfam" id="PF00563">
    <property type="entry name" value="EAL"/>
    <property type="match status" value="1"/>
</dbReference>
<dbReference type="PROSITE" id="PS50887">
    <property type="entry name" value="GGDEF"/>
    <property type="match status" value="1"/>
</dbReference>
<dbReference type="InterPro" id="IPR035965">
    <property type="entry name" value="PAS-like_dom_sf"/>
</dbReference>
<dbReference type="CDD" id="cd00130">
    <property type="entry name" value="PAS"/>
    <property type="match status" value="2"/>
</dbReference>